<reference evidence="1 2" key="1">
    <citation type="submission" date="2020-02" db="EMBL/GenBank/DDBJ databases">
        <title>Paraburkholderia simonii sp. nov. and Paraburkholderia youngii sp. nov. Brazilian and Mexican Mimosa-associated rhizobia.</title>
        <authorList>
            <person name="Mavima L."/>
            <person name="Beukes C.W."/>
            <person name="Chan W.Y."/>
            <person name="Palmer M."/>
            <person name="De Meyer S.E."/>
            <person name="James E.K."/>
            <person name="Venter S.N."/>
            <person name="Steenkamp E.T."/>
        </authorList>
    </citation>
    <scope>NUCLEOTIDE SEQUENCE [LARGE SCALE GENOMIC DNA]</scope>
    <source>
        <strain evidence="1 2">JPY169</strain>
    </source>
</reference>
<proteinExistence type="predicted"/>
<comment type="caution">
    <text evidence="1">The sequence shown here is derived from an EMBL/GenBank/DDBJ whole genome shotgun (WGS) entry which is preliminary data.</text>
</comment>
<dbReference type="EMBL" id="JAALDK010000004">
    <property type="protein sequence ID" value="NUY06065.1"/>
    <property type="molecule type" value="Genomic_DNA"/>
</dbReference>
<dbReference type="InterPro" id="IPR010694">
    <property type="entry name" value="Uncharacterised_VirK"/>
</dbReference>
<gene>
    <name evidence="1" type="ORF">G5S42_42700</name>
</gene>
<dbReference type="Pfam" id="PF06903">
    <property type="entry name" value="VirK"/>
    <property type="match status" value="1"/>
</dbReference>
<name>A0A7Y6N513_9BURK</name>
<evidence type="ECO:0000313" key="2">
    <source>
        <dbReference type="Proteomes" id="UP000594380"/>
    </source>
</evidence>
<organism evidence="1 2">
    <name type="scientific">Paraburkholderia youngii</name>
    <dbReference type="NCBI Taxonomy" id="2782701"/>
    <lineage>
        <taxon>Bacteria</taxon>
        <taxon>Pseudomonadati</taxon>
        <taxon>Pseudomonadota</taxon>
        <taxon>Betaproteobacteria</taxon>
        <taxon>Burkholderiales</taxon>
        <taxon>Burkholderiaceae</taxon>
        <taxon>Paraburkholderia</taxon>
    </lineage>
</organism>
<protein>
    <submittedName>
        <fullName evidence="1">Uncharacterized protein</fullName>
    </submittedName>
</protein>
<dbReference type="RefSeq" id="WP_176112569.1">
    <property type="nucleotide sequence ID" value="NZ_JAALDK010000004.1"/>
</dbReference>
<sequence length="64" mass="6918">MQNRRNNYQALPMWKAHYRGAAVSVAVDLTKCSPTGNTASKTGTSGGVKINACWTMADGDTRRT</sequence>
<evidence type="ECO:0000313" key="1">
    <source>
        <dbReference type="EMBL" id="NUY06065.1"/>
    </source>
</evidence>
<dbReference type="AlphaFoldDB" id="A0A7Y6N513"/>
<dbReference type="Proteomes" id="UP000594380">
    <property type="component" value="Unassembled WGS sequence"/>
</dbReference>
<dbReference type="GeneID" id="301107564"/>
<accession>A0A7Y6N513</accession>